<name>A0A2Y9QRD5_TRIMA</name>
<accession>A0A2Y9QRD5</accession>
<feature type="region of interest" description="Disordered" evidence="2">
    <location>
        <begin position="395"/>
        <end position="421"/>
    </location>
</feature>
<dbReference type="Pfam" id="PF12881">
    <property type="entry name" value="NUT"/>
    <property type="match status" value="2"/>
</dbReference>
<evidence type="ECO:0000256" key="2">
    <source>
        <dbReference type="SAM" id="MobiDB-lite"/>
    </source>
</evidence>
<feature type="domain" description="Nuclear Testis protein N-terminal" evidence="3">
    <location>
        <begin position="14"/>
        <end position="310"/>
    </location>
</feature>
<dbReference type="InterPro" id="IPR024309">
    <property type="entry name" value="NUT_N"/>
</dbReference>
<feature type="region of interest" description="Disordered" evidence="2">
    <location>
        <begin position="25"/>
        <end position="45"/>
    </location>
</feature>
<gene>
    <name evidence="5" type="primary">LOC101352707</name>
</gene>
<dbReference type="FunCoup" id="A0A2Y9QRD5">
    <property type="interactions" value="15"/>
</dbReference>
<feature type="region of interest" description="Disordered" evidence="2">
    <location>
        <begin position="188"/>
        <end position="210"/>
    </location>
</feature>
<evidence type="ECO:0000313" key="5">
    <source>
        <dbReference type="RefSeq" id="XP_023586020.1"/>
    </source>
</evidence>
<dbReference type="GeneID" id="101352707"/>
<comment type="similarity">
    <text evidence="1">Belongs to the NUT family.</text>
</comment>
<protein>
    <submittedName>
        <fullName evidence="5">NUT family member 2G-like</fullName>
    </submittedName>
</protein>
<dbReference type="PANTHER" id="PTHR22879:SF14">
    <property type="entry name" value="NUT FAMILY MEMBER 2A-RELATED"/>
    <property type="match status" value="1"/>
</dbReference>
<dbReference type="RefSeq" id="XP_023586020.1">
    <property type="nucleotide sequence ID" value="XM_023730252.1"/>
</dbReference>
<dbReference type="Proteomes" id="UP000248480">
    <property type="component" value="Unplaced"/>
</dbReference>
<dbReference type="InParanoid" id="A0A2Y9QRD5"/>
<feature type="region of interest" description="Disordered" evidence="2">
    <location>
        <begin position="348"/>
        <end position="376"/>
    </location>
</feature>
<proteinExistence type="inferred from homology"/>
<dbReference type="STRING" id="127582.A0A2Y9QRD5"/>
<dbReference type="KEGG" id="tmu:101352707"/>
<organism evidence="4 5">
    <name type="scientific">Trichechus manatus latirostris</name>
    <name type="common">Florida manatee</name>
    <dbReference type="NCBI Taxonomy" id="127582"/>
    <lineage>
        <taxon>Eukaryota</taxon>
        <taxon>Metazoa</taxon>
        <taxon>Chordata</taxon>
        <taxon>Craniata</taxon>
        <taxon>Vertebrata</taxon>
        <taxon>Euteleostomi</taxon>
        <taxon>Mammalia</taxon>
        <taxon>Eutheria</taxon>
        <taxon>Afrotheria</taxon>
        <taxon>Sirenia</taxon>
        <taxon>Trichechidae</taxon>
        <taxon>Trichechus</taxon>
    </lineage>
</organism>
<dbReference type="InterPro" id="IPR024310">
    <property type="entry name" value="NUT"/>
</dbReference>
<evidence type="ECO:0000256" key="1">
    <source>
        <dbReference type="ARBA" id="ARBA00010586"/>
    </source>
</evidence>
<sequence length="535" mass="59262">MASEGATPVLGPDMTMNPGVSMSPFTALPFSPPTPGPLHGTPREQYPLPLITSSCPPGIHLGLSTFPRTLLVPGVGDYGPNGARPGKVIVQVRTEGRSAELPGIQTFVMAHTPLNWSAPGAPSGAVKHAPPPFGEASVVQQMIPATSFVGTQACREGWSPALSLQAPPPTVQLASIFPQVKAWSGQHASSGEERLATTQSRPSLDDSSCNPKSVYKNYRCWQHFKSLARRHHLHSSDTEALSCFLIPVLQSLAQLKPTMTLEEGLWRSVQEWRHKSNFDRMIFYEMAGKFMEFETEEELQIHKLQQKNASLTHILWGHNSIHNRWKELEFAAIFIFFFPTPPIGFISKKGGPKAQHPKQHQHRFQDPWEPKQPNEIPPKAVKEYVKIMESLSGAARSATVEPDGKYQEEENEQQQEENGIYSDPGLLSYIDKLCSQEAFITKVEAVIHPQFLEMLLSPESQVDPMSLMQELEKEEGLTLTQMAEKRLLELKGKVGVEAPPTYEADPGQQQGVCGDFNILRDPETPSGEDTGLERT</sequence>
<evidence type="ECO:0000313" key="4">
    <source>
        <dbReference type="Proteomes" id="UP000248480"/>
    </source>
</evidence>
<keyword evidence="4" id="KW-1185">Reference proteome</keyword>
<feature type="compositionally biased region" description="Polar residues" evidence="2">
    <location>
        <begin position="196"/>
        <end position="210"/>
    </location>
</feature>
<reference evidence="5" key="1">
    <citation type="submission" date="2025-08" db="UniProtKB">
        <authorList>
            <consortium name="RefSeq"/>
        </authorList>
    </citation>
    <scope>IDENTIFICATION</scope>
</reference>
<dbReference type="PANTHER" id="PTHR22879">
    <property type="entry name" value="NUT FAMILY MEMBER 1"/>
    <property type="match status" value="1"/>
</dbReference>
<dbReference type="AlphaFoldDB" id="A0A2Y9QRD5"/>
<evidence type="ECO:0000259" key="3">
    <source>
        <dbReference type="Pfam" id="PF12881"/>
    </source>
</evidence>
<feature type="domain" description="Nuclear Testis protein N-terminal" evidence="3">
    <location>
        <begin position="347"/>
        <end position="504"/>
    </location>
</feature>